<feature type="chain" id="PRO_5011493784" evidence="1">
    <location>
        <begin position="22"/>
        <end position="419"/>
    </location>
</feature>
<feature type="signal peptide" evidence="1">
    <location>
        <begin position="1"/>
        <end position="21"/>
    </location>
</feature>
<dbReference type="EMBL" id="FOZV01000010">
    <property type="protein sequence ID" value="SFS88523.1"/>
    <property type="molecule type" value="Genomic_DNA"/>
</dbReference>
<dbReference type="OrthoDB" id="7985403at2"/>
<dbReference type="Proteomes" id="UP000198788">
    <property type="component" value="Unassembled WGS sequence"/>
</dbReference>
<dbReference type="Pfam" id="PF13472">
    <property type="entry name" value="Lipase_GDSL_2"/>
    <property type="match status" value="1"/>
</dbReference>
<reference evidence="4" key="1">
    <citation type="submission" date="2016-10" db="EMBL/GenBank/DDBJ databases">
        <authorList>
            <person name="Varghese N."/>
            <person name="Submissions S."/>
        </authorList>
    </citation>
    <scope>NUCLEOTIDE SEQUENCE [LARGE SCALE GENOMIC DNA]</scope>
    <source>
        <strain evidence="4">CGMCC 1.10683</strain>
    </source>
</reference>
<accession>A0A1I6TH62</accession>
<proteinExistence type="predicted"/>
<dbReference type="RefSeq" id="WP_092313282.1">
    <property type="nucleotide sequence ID" value="NZ_FOZV01000010.1"/>
</dbReference>
<dbReference type="AlphaFoldDB" id="A0A1I6TH62"/>
<organism evidence="3 4">
    <name type="scientific">Brevundimonas viscosa</name>
    <dbReference type="NCBI Taxonomy" id="871741"/>
    <lineage>
        <taxon>Bacteria</taxon>
        <taxon>Pseudomonadati</taxon>
        <taxon>Pseudomonadota</taxon>
        <taxon>Alphaproteobacteria</taxon>
        <taxon>Caulobacterales</taxon>
        <taxon>Caulobacteraceae</taxon>
        <taxon>Brevundimonas</taxon>
    </lineage>
</organism>
<dbReference type="Gene3D" id="2.60.120.1360">
    <property type="match status" value="1"/>
</dbReference>
<keyword evidence="4" id="KW-1185">Reference proteome</keyword>
<evidence type="ECO:0000313" key="3">
    <source>
        <dbReference type="EMBL" id="SFS88523.1"/>
    </source>
</evidence>
<dbReference type="STRING" id="871741.SAMN05192570_0054"/>
<dbReference type="GO" id="GO:0016788">
    <property type="term" value="F:hydrolase activity, acting on ester bonds"/>
    <property type="evidence" value="ECO:0007669"/>
    <property type="project" value="UniProtKB-ARBA"/>
</dbReference>
<dbReference type="SUPFAM" id="SSF52266">
    <property type="entry name" value="SGNH hydrolase"/>
    <property type="match status" value="1"/>
</dbReference>
<dbReference type="InterPro" id="IPR013830">
    <property type="entry name" value="SGNH_hydro"/>
</dbReference>
<dbReference type="InterPro" id="IPR036514">
    <property type="entry name" value="SGNH_hydro_sf"/>
</dbReference>
<gene>
    <name evidence="3" type="ORF">SAMN05192570_0054</name>
</gene>
<evidence type="ECO:0000256" key="1">
    <source>
        <dbReference type="SAM" id="SignalP"/>
    </source>
</evidence>
<evidence type="ECO:0000259" key="2">
    <source>
        <dbReference type="Pfam" id="PF13472"/>
    </source>
</evidence>
<sequence>MGRTAASLLAGLWGLAAAASAQETAYVPMSPPQPGLPVCAGGLCQADALAGLFEALAATEAGRRMAPVHILQIGDSHTAGDRITGKVRASLQARFGDAGRGVLPPGPPYEGFAPYQVEMTAVGWRPMPAPLVGPGGFPTVGVGLAGVQAISLEPGAELRLRPEGRDALAYVISVCGEGAGRLRVEADGEVWSERVFNEHGATRSCVNMIADGRPREIVLRPLDATLMLHDVRLGQVGAGVTLSSLGVVGATLRDLAARDEAVVAIQLASWRPSLIVLAFGTNEGFEDGLEPVAYEALLRGQIARLRRLVPGASLMILGAPDALRSGVEGGCSADGQRAPPPSLAVVRDVQRRVAADTGVAFWDWHGRMGGDCSSDRLALRAEPLMRGDRVHFTSAGADWIGGVLADDLLAAYEAWKAGR</sequence>
<dbReference type="Gene3D" id="3.40.50.1110">
    <property type="entry name" value="SGNH hydrolase"/>
    <property type="match status" value="1"/>
</dbReference>
<evidence type="ECO:0000313" key="4">
    <source>
        <dbReference type="Proteomes" id="UP000198788"/>
    </source>
</evidence>
<name>A0A1I6TH62_9CAUL</name>
<keyword evidence="1" id="KW-0732">Signal</keyword>
<feature type="domain" description="SGNH hydrolase-type esterase" evidence="2">
    <location>
        <begin position="241"/>
        <end position="398"/>
    </location>
</feature>
<protein>
    <submittedName>
        <fullName evidence="3">Lysophospholipase L1</fullName>
    </submittedName>
</protein>